<dbReference type="Proteomes" id="UP000315003">
    <property type="component" value="Chromosome"/>
</dbReference>
<dbReference type="InterPro" id="IPR003759">
    <property type="entry name" value="Cbl-bd_cap"/>
</dbReference>
<accession>A0A517SSG7</accession>
<dbReference type="InterPro" id="IPR036594">
    <property type="entry name" value="Meth_synthase_dom"/>
</dbReference>
<dbReference type="OrthoDB" id="264258at2"/>
<protein>
    <submittedName>
        <fullName evidence="2">Helix-turn-helix domain protein</fullName>
    </submittedName>
</protein>
<dbReference type="InterPro" id="IPR009061">
    <property type="entry name" value="DNA-bd_dom_put_sf"/>
</dbReference>
<proteinExistence type="predicted"/>
<keyword evidence="3" id="KW-1185">Reference proteome</keyword>
<dbReference type="Gene3D" id="3.40.50.280">
    <property type="entry name" value="Cobalamin-binding domain"/>
    <property type="match status" value="1"/>
</dbReference>
<dbReference type="Pfam" id="PF12728">
    <property type="entry name" value="HTH_17"/>
    <property type="match status" value="1"/>
</dbReference>
<dbReference type="GO" id="GO:0046872">
    <property type="term" value="F:metal ion binding"/>
    <property type="evidence" value="ECO:0007669"/>
    <property type="project" value="InterPro"/>
</dbReference>
<dbReference type="AlphaFoldDB" id="A0A517SSG7"/>
<sequence>MSSSSKQFSPKQIAESLQVSESSVKRWCDRGMIPTVRTLGGHRRITLDGLRHFLRETKRSLVAPETLGLDSSLLQLVSAPTGPRPVQIAGRGHEPVQAEFRSSLAEGNEERCLEILNQRVAQGFTRAEACEDLISEAMHALGDAWDCGQLDVYQERRSCTICTRLIHGLRSQVGAPGDDAPIAIGAAPAGDPYQLPSSLVELAFRELGWHAVNLGNDLPLESLMQAAVDYQPKVVWLSVSAVSDQEQLVRDQNRLADSLTPGVSMIVGGRGLAEQLRPRLRYTAHLDSLRHLVELASVLYSK</sequence>
<organism evidence="2 3">
    <name type="scientific">Stieleria bergensis</name>
    <dbReference type="NCBI Taxonomy" id="2528025"/>
    <lineage>
        <taxon>Bacteria</taxon>
        <taxon>Pseudomonadati</taxon>
        <taxon>Planctomycetota</taxon>
        <taxon>Planctomycetia</taxon>
        <taxon>Pirellulales</taxon>
        <taxon>Pirellulaceae</taxon>
        <taxon>Stieleria</taxon>
    </lineage>
</organism>
<dbReference type="SUPFAM" id="SSF52242">
    <property type="entry name" value="Cobalamin (vitamin B12)-binding domain"/>
    <property type="match status" value="1"/>
</dbReference>
<evidence type="ECO:0000313" key="3">
    <source>
        <dbReference type="Proteomes" id="UP000315003"/>
    </source>
</evidence>
<dbReference type="PROSITE" id="PS51332">
    <property type="entry name" value="B12_BINDING"/>
    <property type="match status" value="1"/>
</dbReference>
<dbReference type="CDD" id="cd04762">
    <property type="entry name" value="HTH_MerR-trunc"/>
    <property type="match status" value="1"/>
</dbReference>
<dbReference type="Gene3D" id="1.10.1660.10">
    <property type="match status" value="1"/>
</dbReference>
<gene>
    <name evidence="2" type="ORF">SV7mr_15770</name>
</gene>
<dbReference type="Gene3D" id="1.10.1240.10">
    <property type="entry name" value="Methionine synthase domain"/>
    <property type="match status" value="1"/>
</dbReference>
<evidence type="ECO:0000259" key="1">
    <source>
        <dbReference type="PROSITE" id="PS51332"/>
    </source>
</evidence>
<dbReference type="SUPFAM" id="SSF46955">
    <property type="entry name" value="Putative DNA-binding domain"/>
    <property type="match status" value="1"/>
</dbReference>
<dbReference type="EMBL" id="CP036272">
    <property type="protein sequence ID" value="QDT59071.1"/>
    <property type="molecule type" value="Genomic_DNA"/>
</dbReference>
<name>A0A517SSG7_9BACT</name>
<feature type="domain" description="B12-binding" evidence="1">
    <location>
        <begin position="180"/>
        <end position="302"/>
    </location>
</feature>
<dbReference type="Pfam" id="PF02607">
    <property type="entry name" value="B12-binding_2"/>
    <property type="match status" value="1"/>
</dbReference>
<evidence type="ECO:0000313" key="2">
    <source>
        <dbReference type="EMBL" id="QDT59071.1"/>
    </source>
</evidence>
<dbReference type="GO" id="GO:0031419">
    <property type="term" value="F:cobalamin binding"/>
    <property type="evidence" value="ECO:0007669"/>
    <property type="project" value="InterPro"/>
</dbReference>
<dbReference type="InterPro" id="IPR036724">
    <property type="entry name" value="Cobalamin-bd_sf"/>
</dbReference>
<dbReference type="InterPro" id="IPR006158">
    <property type="entry name" value="Cobalamin-bd"/>
</dbReference>
<reference evidence="2 3" key="1">
    <citation type="submission" date="2019-02" db="EMBL/GenBank/DDBJ databases">
        <title>Deep-cultivation of Planctomycetes and their phenomic and genomic characterization uncovers novel biology.</title>
        <authorList>
            <person name="Wiegand S."/>
            <person name="Jogler M."/>
            <person name="Boedeker C."/>
            <person name="Pinto D."/>
            <person name="Vollmers J."/>
            <person name="Rivas-Marin E."/>
            <person name="Kohn T."/>
            <person name="Peeters S.H."/>
            <person name="Heuer A."/>
            <person name="Rast P."/>
            <person name="Oberbeckmann S."/>
            <person name="Bunk B."/>
            <person name="Jeske O."/>
            <person name="Meyerdierks A."/>
            <person name="Storesund J.E."/>
            <person name="Kallscheuer N."/>
            <person name="Luecker S."/>
            <person name="Lage O.M."/>
            <person name="Pohl T."/>
            <person name="Merkel B.J."/>
            <person name="Hornburger P."/>
            <person name="Mueller R.-W."/>
            <person name="Bruemmer F."/>
            <person name="Labrenz M."/>
            <person name="Spormann A.M."/>
            <person name="Op den Camp H."/>
            <person name="Overmann J."/>
            <person name="Amann R."/>
            <person name="Jetten M.S.M."/>
            <person name="Mascher T."/>
            <person name="Medema M.H."/>
            <person name="Devos D.P."/>
            <person name="Kaster A.-K."/>
            <person name="Ovreas L."/>
            <person name="Rohde M."/>
            <person name="Galperin M.Y."/>
            <person name="Jogler C."/>
        </authorList>
    </citation>
    <scope>NUCLEOTIDE SEQUENCE [LARGE SCALE GENOMIC DNA]</scope>
    <source>
        <strain evidence="2 3">SV_7m_r</strain>
    </source>
</reference>
<dbReference type="RefSeq" id="WP_145270690.1">
    <property type="nucleotide sequence ID" value="NZ_CP036272.1"/>
</dbReference>
<dbReference type="InterPro" id="IPR041657">
    <property type="entry name" value="HTH_17"/>
</dbReference>